<proteinExistence type="predicted"/>
<protein>
    <submittedName>
        <fullName evidence="2">Uncharacterized protein</fullName>
    </submittedName>
</protein>
<dbReference type="EMBL" id="GBRH01169003">
    <property type="protein sequence ID" value="JAE28893.1"/>
    <property type="molecule type" value="Transcribed_RNA"/>
</dbReference>
<dbReference type="AlphaFoldDB" id="A0A0A9H7L2"/>
<keyword evidence="1" id="KW-1133">Transmembrane helix</keyword>
<evidence type="ECO:0000313" key="2">
    <source>
        <dbReference type="EMBL" id="JAE28893.1"/>
    </source>
</evidence>
<organism evidence="2">
    <name type="scientific">Arundo donax</name>
    <name type="common">Giant reed</name>
    <name type="synonym">Donax arundinaceus</name>
    <dbReference type="NCBI Taxonomy" id="35708"/>
    <lineage>
        <taxon>Eukaryota</taxon>
        <taxon>Viridiplantae</taxon>
        <taxon>Streptophyta</taxon>
        <taxon>Embryophyta</taxon>
        <taxon>Tracheophyta</taxon>
        <taxon>Spermatophyta</taxon>
        <taxon>Magnoliopsida</taxon>
        <taxon>Liliopsida</taxon>
        <taxon>Poales</taxon>
        <taxon>Poaceae</taxon>
        <taxon>PACMAD clade</taxon>
        <taxon>Arundinoideae</taxon>
        <taxon>Arundineae</taxon>
        <taxon>Arundo</taxon>
    </lineage>
</organism>
<evidence type="ECO:0000256" key="1">
    <source>
        <dbReference type="SAM" id="Phobius"/>
    </source>
</evidence>
<keyword evidence="1" id="KW-0472">Membrane</keyword>
<accession>A0A0A9H7L2</accession>
<feature type="transmembrane region" description="Helical" evidence="1">
    <location>
        <begin position="12"/>
        <end position="32"/>
    </location>
</feature>
<sequence length="60" mass="6788">MYPTYRAHMPVRWLRAWACMAWPILSLPHFLLPLEAPTASSWCTVPPSRPTTGSCQSQST</sequence>
<keyword evidence="1" id="KW-0812">Transmembrane</keyword>
<reference evidence="2" key="2">
    <citation type="journal article" date="2015" name="Data Brief">
        <title>Shoot transcriptome of the giant reed, Arundo donax.</title>
        <authorList>
            <person name="Barrero R.A."/>
            <person name="Guerrero F.D."/>
            <person name="Moolhuijzen P."/>
            <person name="Goolsby J.A."/>
            <person name="Tidwell J."/>
            <person name="Bellgard S.E."/>
            <person name="Bellgard M.I."/>
        </authorList>
    </citation>
    <scope>NUCLEOTIDE SEQUENCE</scope>
    <source>
        <tissue evidence="2">Shoot tissue taken approximately 20 cm above the soil surface</tissue>
    </source>
</reference>
<name>A0A0A9H7L2_ARUDO</name>
<reference evidence="2" key="1">
    <citation type="submission" date="2014-09" db="EMBL/GenBank/DDBJ databases">
        <authorList>
            <person name="Magalhaes I.L.F."/>
            <person name="Oliveira U."/>
            <person name="Santos F.R."/>
            <person name="Vidigal T.H.D.A."/>
            <person name="Brescovit A.D."/>
            <person name="Santos A.J."/>
        </authorList>
    </citation>
    <scope>NUCLEOTIDE SEQUENCE</scope>
    <source>
        <tissue evidence="2">Shoot tissue taken approximately 20 cm above the soil surface</tissue>
    </source>
</reference>